<sequence length="938" mass="102371">MAGENRIIAFGANGSESAENPQEQAAEGTDLIGAEAIEQENWDEAWVEDDEAADAQTSRGWIAPALAAAAMAAWSALFAWALLPKFQTGIVPAEIPQLVMQWCVPVLLIGLVWLLAMRHSAREGKRFGDIARTLSTESALLEQRLTTVNRELSLAREFIAAQSRDLESLGRMAAERLSQNAERLQDLVRDNGSRVETISTVSDAALQNMEKLRSQLPVIASSAKDVTNNIANAGRTAEGQLENMVQGFTRLNEFGKASERQVESLRNRVEETLGEFQRQSDKFQTIADDRFAALAERGEEFRVELDKHEVDALASLRTRASALADEIESTRHELDEHEAQSLTSLRARLVALRDESEVVSRSLRESEERARGALKASLDALQEEQSATTDRVAEAHRSVIDALTASLVSLREDQSSAASGFRQTHQDMLDTLKASLASLRAEQSAASDAITAAQQTAIDAIAGRLATLESEAERMDESLNARSERMAIEAEERQARQVEQERHAIARIEHMLGELDGTIAERLERHRRQTTALGERAQVVTAELERFETRLAEIATQSGDSEARMKASLEALTGHLTSARATLSATDSDVEKLTEASVRLLELIQASAKNTHSALPEALAISEDRLSRLESGVSALVSVLRQSAESGEDLATGIEQSGANLQTLVANLADAQSTVSRQNDRQAEQLANLQDTLSDIDLSTDRISAKARDELTAAIGALRATLSEAVEAIEGESAARIATVARTLGEESGKAIDKAMRSKVSEISGQLEQAVAHASGVTREATIQLRDQLAKVDELTGNLENRVAHARDRAEEQVDNDFSRRVALITESLNSNSIDIAGALSADVADTAWASYLRGDRGIFTRRAVRLLETTEVKAIQQLFERDDTFREHVSRYIHDFEAVLRQVLSTRDGNALGVTLLSSDMGKLYVALAQGIERLRG</sequence>
<evidence type="ECO:0000313" key="4">
    <source>
        <dbReference type="Proteomes" id="UP000605099"/>
    </source>
</evidence>
<dbReference type="RefSeq" id="WP_188819349.1">
    <property type="nucleotide sequence ID" value="NZ_BMLK01000007.1"/>
</dbReference>
<keyword evidence="4" id="KW-1185">Reference proteome</keyword>
<keyword evidence="2" id="KW-0472">Membrane</keyword>
<name>A0ABQ2JJ15_9SPHN</name>
<feature type="coiled-coil region" evidence="1">
    <location>
        <begin position="313"/>
        <end position="340"/>
    </location>
</feature>
<dbReference type="EMBL" id="BMLK01000007">
    <property type="protein sequence ID" value="GGN48473.1"/>
    <property type="molecule type" value="Genomic_DNA"/>
</dbReference>
<dbReference type="Proteomes" id="UP000605099">
    <property type="component" value="Unassembled WGS sequence"/>
</dbReference>
<proteinExistence type="predicted"/>
<accession>A0ABQ2JJ15</accession>
<protein>
    <recommendedName>
        <fullName evidence="5">ATPase</fullName>
    </recommendedName>
</protein>
<organism evidence="3 4">
    <name type="scientific">Novosphingobium indicum</name>
    <dbReference type="NCBI Taxonomy" id="462949"/>
    <lineage>
        <taxon>Bacteria</taxon>
        <taxon>Pseudomonadati</taxon>
        <taxon>Pseudomonadota</taxon>
        <taxon>Alphaproteobacteria</taxon>
        <taxon>Sphingomonadales</taxon>
        <taxon>Sphingomonadaceae</taxon>
        <taxon>Novosphingobium</taxon>
    </lineage>
</organism>
<gene>
    <name evidence="3" type="ORF">GCM10011349_18180</name>
</gene>
<feature type="transmembrane region" description="Helical" evidence="2">
    <location>
        <begin position="95"/>
        <end position="116"/>
    </location>
</feature>
<feature type="coiled-coil region" evidence="1">
    <location>
        <begin position="422"/>
        <end position="508"/>
    </location>
</feature>
<reference evidence="4" key="1">
    <citation type="journal article" date="2019" name="Int. J. Syst. Evol. Microbiol.">
        <title>The Global Catalogue of Microorganisms (GCM) 10K type strain sequencing project: providing services to taxonomists for standard genome sequencing and annotation.</title>
        <authorList>
            <consortium name="The Broad Institute Genomics Platform"/>
            <consortium name="The Broad Institute Genome Sequencing Center for Infectious Disease"/>
            <person name="Wu L."/>
            <person name="Ma J."/>
        </authorList>
    </citation>
    <scope>NUCLEOTIDE SEQUENCE [LARGE SCALE GENOMIC DNA]</scope>
    <source>
        <strain evidence="4">CGMCC 1.6784</strain>
    </source>
</reference>
<comment type="caution">
    <text evidence="3">The sequence shown here is derived from an EMBL/GenBank/DDBJ whole genome shotgun (WGS) entry which is preliminary data.</text>
</comment>
<evidence type="ECO:0008006" key="5">
    <source>
        <dbReference type="Google" id="ProtNLM"/>
    </source>
</evidence>
<keyword evidence="2" id="KW-0812">Transmembrane</keyword>
<evidence type="ECO:0000256" key="2">
    <source>
        <dbReference type="SAM" id="Phobius"/>
    </source>
</evidence>
<evidence type="ECO:0000313" key="3">
    <source>
        <dbReference type="EMBL" id="GGN48473.1"/>
    </source>
</evidence>
<feature type="transmembrane region" description="Helical" evidence="2">
    <location>
        <begin position="61"/>
        <end position="83"/>
    </location>
</feature>
<keyword evidence="1" id="KW-0175">Coiled coil</keyword>
<evidence type="ECO:0000256" key="1">
    <source>
        <dbReference type="SAM" id="Coils"/>
    </source>
</evidence>
<keyword evidence="2" id="KW-1133">Transmembrane helix</keyword>